<name>A0A382IXS0_9ZZZZ</name>
<feature type="transmembrane region" description="Helical" evidence="1">
    <location>
        <begin position="62"/>
        <end position="82"/>
    </location>
</feature>
<feature type="transmembrane region" description="Helical" evidence="1">
    <location>
        <begin position="7"/>
        <end position="28"/>
    </location>
</feature>
<reference evidence="2" key="1">
    <citation type="submission" date="2018-05" db="EMBL/GenBank/DDBJ databases">
        <authorList>
            <person name="Lanie J.A."/>
            <person name="Ng W.-L."/>
            <person name="Kazmierczak K.M."/>
            <person name="Andrzejewski T.M."/>
            <person name="Davidsen T.M."/>
            <person name="Wayne K.J."/>
            <person name="Tettelin H."/>
            <person name="Glass J.I."/>
            <person name="Rusch D."/>
            <person name="Podicherti R."/>
            <person name="Tsui H.-C.T."/>
            <person name="Winkler M.E."/>
        </authorList>
    </citation>
    <scope>NUCLEOTIDE SEQUENCE</scope>
</reference>
<accession>A0A382IXS0</accession>
<feature type="transmembrane region" description="Helical" evidence="1">
    <location>
        <begin position="116"/>
        <end position="133"/>
    </location>
</feature>
<evidence type="ECO:0000256" key="1">
    <source>
        <dbReference type="SAM" id="Phobius"/>
    </source>
</evidence>
<dbReference type="AlphaFoldDB" id="A0A382IXS0"/>
<gene>
    <name evidence="2" type="ORF">METZ01_LOCUS257538</name>
</gene>
<dbReference type="EMBL" id="UINC01070494">
    <property type="protein sequence ID" value="SVC04684.1"/>
    <property type="molecule type" value="Genomic_DNA"/>
</dbReference>
<feature type="transmembrane region" description="Helical" evidence="1">
    <location>
        <begin position="89"/>
        <end position="110"/>
    </location>
</feature>
<keyword evidence="1" id="KW-1133">Transmembrane helix</keyword>
<sequence length="138" mass="15789">MRTKFAITTLLIYMVSFFVPACDSLLGYECFMMGLSLWSNAINLPGFWDASPSEHFVALCQMWWTLANATMVAIPVLLLTWLRDRIVPAFIKTLQVLAVISSTATIFMLGVEVLTFGYYIWTFSMWLLLIPVFKKDLK</sequence>
<organism evidence="2">
    <name type="scientific">marine metagenome</name>
    <dbReference type="NCBI Taxonomy" id="408172"/>
    <lineage>
        <taxon>unclassified sequences</taxon>
        <taxon>metagenomes</taxon>
        <taxon>ecological metagenomes</taxon>
    </lineage>
</organism>
<proteinExistence type="predicted"/>
<keyword evidence="1" id="KW-0472">Membrane</keyword>
<keyword evidence="1" id="KW-0812">Transmembrane</keyword>
<protein>
    <submittedName>
        <fullName evidence="2">Uncharacterized protein</fullName>
    </submittedName>
</protein>
<evidence type="ECO:0000313" key="2">
    <source>
        <dbReference type="EMBL" id="SVC04684.1"/>
    </source>
</evidence>